<protein>
    <submittedName>
        <fullName evidence="1">Sulfur carrier protein ThiS</fullName>
    </submittedName>
</protein>
<evidence type="ECO:0000313" key="2">
    <source>
        <dbReference type="Proteomes" id="UP000256779"/>
    </source>
</evidence>
<dbReference type="Proteomes" id="UP000256779">
    <property type="component" value="Unassembled WGS sequence"/>
</dbReference>
<name>A0A3D9L6J2_MARFU</name>
<sequence length="68" mass="7411">MDFTINNEKLTVNEAQLTLLGALALKGIHQTKGIAVAVNQQIVPRTLWEEQSIQPNDQILIITATQGG</sequence>
<dbReference type="PANTHER" id="PTHR34472:SF1">
    <property type="entry name" value="SULFUR CARRIER PROTEIN THIS"/>
    <property type="match status" value="1"/>
</dbReference>
<comment type="caution">
    <text evidence="1">The sequence shown here is derived from an EMBL/GenBank/DDBJ whole genome shotgun (WGS) entry which is preliminary data.</text>
</comment>
<gene>
    <name evidence="1" type="ORF">C7460_103295</name>
</gene>
<dbReference type="SUPFAM" id="SSF54285">
    <property type="entry name" value="MoaD/ThiS"/>
    <property type="match status" value="1"/>
</dbReference>
<dbReference type="AlphaFoldDB" id="A0A3D9L6J2"/>
<evidence type="ECO:0000313" key="1">
    <source>
        <dbReference type="EMBL" id="REE01777.1"/>
    </source>
</evidence>
<dbReference type="OrthoDB" id="1525151at2"/>
<proteinExistence type="predicted"/>
<dbReference type="Gene3D" id="3.10.20.30">
    <property type="match status" value="1"/>
</dbReference>
<dbReference type="Pfam" id="PF02597">
    <property type="entry name" value="ThiS"/>
    <property type="match status" value="1"/>
</dbReference>
<dbReference type="PANTHER" id="PTHR34472">
    <property type="entry name" value="SULFUR CARRIER PROTEIN THIS"/>
    <property type="match status" value="1"/>
</dbReference>
<dbReference type="InterPro" id="IPR010035">
    <property type="entry name" value="Thi_S"/>
</dbReference>
<reference evidence="1 2" key="1">
    <citation type="submission" date="2018-07" db="EMBL/GenBank/DDBJ databases">
        <title>Genomic Encyclopedia of Type Strains, Phase IV (KMG-IV): sequencing the most valuable type-strain genomes for metagenomic binning, comparative biology and taxonomic classification.</title>
        <authorList>
            <person name="Goeker M."/>
        </authorList>
    </citation>
    <scope>NUCLEOTIDE SEQUENCE [LARGE SCALE GENOMIC DNA]</scope>
    <source>
        <strain evidence="1 2">DSM 4134</strain>
    </source>
</reference>
<dbReference type="EMBL" id="QREG01000003">
    <property type="protein sequence ID" value="REE01777.1"/>
    <property type="molecule type" value="Genomic_DNA"/>
</dbReference>
<dbReference type="InterPro" id="IPR003749">
    <property type="entry name" value="ThiS/MoaD-like"/>
</dbReference>
<dbReference type="RefSeq" id="WP_115867051.1">
    <property type="nucleotide sequence ID" value="NZ_QREG01000003.1"/>
</dbReference>
<dbReference type="InterPro" id="IPR012675">
    <property type="entry name" value="Beta-grasp_dom_sf"/>
</dbReference>
<organism evidence="1 2">
    <name type="scientific">Marinoscillum furvescens DSM 4134</name>
    <dbReference type="NCBI Taxonomy" id="1122208"/>
    <lineage>
        <taxon>Bacteria</taxon>
        <taxon>Pseudomonadati</taxon>
        <taxon>Bacteroidota</taxon>
        <taxon>Cytophagia</taxon>
        <taxon>Cytophagales</taxon>
        <taxon>Reichenbachiellaceae</taxon>
        <taxon>Marinoscillum</taxon>
    </lineage>
</organism>
<dbReference type="CDD" id="cd00565">
    <property type="entry name" value="Ubl_ThiS"/>
    <property type="match status" value="1"/>
</dbReference>
<dbReference type="NCBIfam" id="TIGR01683">
    <property type="entry name" value="thiS"/>
    <property type="match status" value="1"/>
</dbReference>
<accession>A0A3D9L6J2</accession>
<dbReference type="InterPro" id="IPR016155">
    <property type="entry name" value="Mopterin_synth/thiamin_S_b"/>
</dbReference>
<keyword evidence="2" id="KW-1185">Reference proteome</keyword>